<dbReference type="InterPro" id="IPR001789">
    <property type="entry name" value="Sig_transdc_resp-reg_receiver"/>
</dbReference>
<dbReference type="EMBL" id="JAGGJC010000001">
    <property type="protein sequence ID" value="MDN7128906.1"/>
    <property type="molecule type" value="Genomic_DNA"/>
</dbReference>
<dbReference type="Gene3D" id="3.40.50.2300">
    <property type="match status" value="1"/>
</dbReference>
<gene>
    <name evidence="3" type="ORF">J6I90_00565</name>
    <name evidence="4" type="ORF">J6I92_03340</name>
</gene>
<evidence type="ECO:0000313" key="4">
    <source>
        <dbReference type="EMBL" id="MDN7128906.1"/>
    </source>
</evidence>
<evidence type="ECO:0000256" key="1">
    <source>
        <dbReference type="PROSITE-ProRule" id="PRU00169"/>
    </source>
</evidence>
<keyword evidence="5" id="KW-1185">Reference proteome</keyword>
<organism evidence="3 6">
    <name type="scientific">Pseudidiomarina terrestris</name>
    <dbReference type="NCBI Taxonomy" id="2820060"/>
    <lineage>
        <taxon>Bacteria</taxon>
        <taxon>Pseudomonadati</taxon>
        <taxon>Pseudomonadota</taxon>
        <taxon>Gammaproteobacteria</taxon>
        <taxon>Alteromonadales</taxon>
        <taxon>Idiomarinaceae</taxon>
        <taxon>Pseudidiomarina</taxon>
    </lineage>
</organism>
<dbReference type="Proteomes" id="UP001169492">
    <property type="component" value="Unassembled WGS sequence"/>
</dbReference>
<protein>
    <recommendedName>
        <fullName evidence="2">Response regulatory domain-containing protein</fullName>
    </recommendedName>
</protein>
<evidence type="ECO:0000313" key="5">
    <source>
        <dbReference type="Proteomes" id="UP001169491"/>
    </source>
</evidence>
<dbReference type="RefSeq" id="WP_418055195.1">
    <property type="nucleotide sequence ID" value="NZ_JAGGJB010000001.1"/>
</dbReference>
<accession>A0AAW7QWE5</accession>
<name>A0AAW7QWE5_9GAMM</name>
<dbReference type="SUPFAM" id="SSF52172">
    <property type="entry name" value="CheY-like"/>
    <property type="match status" value="1"/>
</dbReference>
<comment type="caution">
    <text evidence="3">The sequence shown here is derived from an EMBL/GenBank/DDBJ whole genome shotgun (WGS) entry which is preliminary data.</text>
</comment>
<reference evidence="5 6" key="1">
    <citation type="submission" date="2021-03" db="EMBL/GenBank/DDBJ databases">
        <title>Pseudidiomarina terrestris, a new bacterium isolated from saline soil.</title>
        <authorList>
            <person name="Galisteo C."/>
            <person name="De La Haba R."/>
            <person name="Sanchez-Porro C."/>
            <person name="Ventosa A."/>
        </authorList>
    </citation>
    <scope>NUCLEOTIDE SEQUENCE [LARGE SCALE GENOMIC DNA]</scope>
    <source>
        <strain evidence="3 6">1APP75-32.1</strain>
        <strain evidence="5">1APR75-15</strain>
        <strain evidence="4">1ASR75-15</strain>
    </source>
</reference>
<feature type="domain" description="Response regulatory" evidence="2">
    <location>
        <begin position="28"/>
        <end position="152"/>
    </location>
</feature>
<evidence type="ECO:0000259" key="2">
    <source>
        <dbReference type="PROSITE" id="PS50110"/>
    </source>
</evidence>
<keyword evidence="1" id="KW-0597">Phosphoprotein</keyword>
<dbReference type="Proteomes" id="UP001169491">
    <property type="component" value="Unassembled WGS sequence"/>
</dbReference>
<dbReference type="GO" id="GO:0000160">
    <property type="term" value="P:phosphorelay signal transduction system"/>
    <property type="evidence" value="ECO:0007669"/>
    <property type="project" value="InterPro"/>
</dbReference>
<sequence>MMSSDFIFANEPLEPAKEDKPSSRTKWKLLIVDDEKEVHAVTRLALMDVVFEDAGLEFISAHSLAEAKQQIAQHPDLAIALLDVVMETDDAGLQVANYIRHDCNNRSTRIILRTGQPGQAPERAVVMNYDINDYKAKTELTSQKLFTSVMSALRSYRDIMQVERQRQRLQRRLDKMNDLLKHNYPQAWQAVQQQQQEKDNP</sequence>
<dbReference type="PROSITE" id="PS50110">
    <property type="entry name" value="RESPONSE_REGULATORY"/>
    <property type="match status" value="1"/>
</dbReference>
<evidence type="ECO:0000313" key="6">
    <source>
        <dbReference type="Proteomes" id="UP001169492"/>
    </source>
</evidence>
<dbReference type="InterPro" id="IPR011006">
    <property type="entry name" value="CheY-like_superfamily"/>
</dbReference>
<proteinExistence type="predicted"/>
<feature type="modified residue" description="4-aspartylphosphate" evidence="1">
    <location>
        <position position="83"/>
    </location>
</feature>
<dbReference type="EMBL" id="JAGGJB010000001">
    <property type="protein sequence ID" value="MDN7123369.1"/>
    <property type="molecule type" value="Genomic_DNA"/>
</dbReference>
<evidence type="ECO:0000313" key="3">
    <source>
        <dbReference type="EMBL" id="MDN7123369.1"/>
    </source>
</evidence>
<dbReference type="AlphaFoldDB" id="A0AAW7QWE5"/>